<evidence type="ECO:0000256" key="3">
    <source>
        <dbReference type="ARBA" id="ARBA00023002"/>
    </source>
</evidence>
<organism evidence="5 6">
    <name type="scientific">Asterophora parasitica</name>
    <dbReference type="NCBI Taxonomy" id="117018"/>
    <lineage>
        <taxon>Eukaryota</taxon>
        <taxon>Fungi</taxon>
        <taxon>Dikarya</taxon>
        <taxon>Basidiomycota</taxon>
        <taxon>Agaricomycotina</taxon>
        <taxon>Agaricomycetes</taxon>
        <taxon>Agaricomycetidae</taxon>
        <taxon>Agaricales</taxon>
        <taxon>Tricholomatineae</taxon>
        <taxon>Lyophyllaceae</taxon>
        <taxon>Asterophora</taxon>
    </lineage>
</organism>
<dbReference type="PANTHER" id="PTHR43150:SF2">
    <property type="entry name" value="HYPERKINETIC, ISOFORM M"/>
    <property type="match status" value="1"/>
</dbReference>
<feature type="domain" description="NADP-dependent oxidoreductase" evidence="4">
    <location>
        <begin position="30"/>
        <end position="72"/>
    </location>
</feature>
<gene>
    <name evidence="5" type="ORF">DXG03_007340</name>
</gene>
<dbReference type="Proteomes" id="UP000775547">
    <property type="component" value="Unassembled WGS sequence"/>
</dbReference>
<dbReference type="InterPro" id="IPR005399">
    <property type="entry name" value="K_chnl_volt-dep_bsu_KCNAB-rel"/>
</dbReference>
<keyword evidence="3" id="KW-0560">Oxidoreductase</keyword>
<dbReference type="AlphaFoldDB" id="A0A9P7KBW0"/>
<evidence type="ECO:0000256" key="1">
    <source>
        <dbReference type="ARBA" id="ARBA00006515"/>
    </source>
</evidence>
<comment type="similarity">
    <text evidence="1">Belongs to the shaker potassium channel beta subunit family.</text>
</comment>
<keyword evidence="6" id="KW-1185">Reference proteome</keyword>
<accession>A0A9P7KBW0</accession>
<reference evidence="5" key="2">
    <citation type="submission" date="2021-10" db="EMBL/GenBank/DDBJ databases">
        <title>Phylogenomics reveals ancestral predisposition of the termite-cultivated fungus Termitomyces towards a domesticated lifestyle.</title>
        <authorList>
            <person name="Auxier B."/>
            <person name="Grum-Grzhimaylo A."/>
            <person name="Cardenas M.E."/>
            <person name="Lodge J.D."/>
            <person name="Laessoe T."/>
            <person name="Pedersen O."/>
            <person name="Smith M.E."/>
            <person name="Kuyper T.W."/>
            <person name="Franco-Molano E.A."/>
            <person name="Baroni T.J."/>
            <person name="Aanen D.K."/>
        </authorList>
    </citation>
    <scope>NUCLEOTIDE SEQUENCE</scope>
    <source>
        <strain evidence="5">AP01</strain>
        <tissue evidence="5">Mycelium</tissue>
    </source>
</reference>
<dbReference type="GO" id="GO:0016491">
    <property type="term" value="F:oxidoreductase activity"/>
    <property type="evidence" value="ECO:0007669"/>
    <property type="project" value="UniProtKB-KW"/>
</dbReference>
<reference evidence="5" key="1">
    <citation type="submission" date="2020-07" db="EMBL/GenBank/DDBJ databases">
        <authorList>
            <person name="Nieuwenhuis M."/>
            <person name="Van De Peppel L.J.J."/>
        </authorList>
    </citation>
    <scope>NUCLEOTIDE SEQUENCE</scope>
    <source>
        <strain evidence="5">AP01</strain>
        <tissue evidence="5">Mycelium</tissue>
    </source>
</reference>
<dbReference type="SUPFAM" id="SSF51430">
    <property type="entry name" value="NAD(P)-linked oxidoreductase"/>
    <property type="match status" value="1"/>
</dbReference>
<dbReference type="InterPro" id="IPR036812">
    <property type="entry name" value="NAD(P)_OxRdtase_dom_sf"/>
</dbReference>
<evidence type="ECO:0000313" key="6">
    <source>
        <dbReference type="Proteomes" id="UP000775547"/>
    </source>
</evidence>
<dbReference type="EMBL" id="JABCKV010000053">
    <property type="protein sequence ID" value="KAG5644968.1"/>
    <property type="molecule type" value="Genomic_DNA"/>
</dbReference>
<proteinExistence type="inferred from homology"/>
<dbReference type="OrthoDB" id="1720422at2759"/>
<comment type="caution">
    <text evidence="5">The sequence shown here is derived from an EMBL/GenBank/DDBJ whole genome shotgun (WGS) entry which is preliminary data.</text>
</comment>
<dbReference type="InterPro" id="IPR023210">
    <property type="entry name" value="NADP_OxRdtase_dom"/>
</dbReference>
<dbReference type="Gene3D" id="3.20.20.100">
    <property type="entry name" value="NADP-dependent oxidoreductase domain"/>
    <property type="match status" value="1"/>
</dbReference>
<dbReference type="Pfam" id="PF00248">
    <property type="entry name" value="Aldo_ket_red"/>
    <property type="match status" value="1"/>
</dbReference>
<dbReference type="PANTHER" id="PTHR43150">
    <property type="entry name" value="HYPERKINETIC, ISOFORM M"/>
    <property type="match status" value="1"/>
</dbReference>
<keyword evidence="2" id="KW-0521">NADP</keyword>
<evidence type="ECO:0000256" key="2">
    <source>
        <dbReference type="ARBA" id="ARBA00022857"/>
    </source>
</evidence>
<evidence type="ECO:0000259" key="4">
    <source>
        <dbReference type="Pfam" id="PF00248"/>
    </source>
</evidence>
<sequence length="90" mass="9726">MADIKLEFDPKGMPFRRLGSSGLRVPLFSLGGWLTLGGTVTGDPVKEIVKTAFDNGINMFDTAEEYSGGKSELEMCVDILEDTCKSKCGC</sequence>
<evidence type="ECO:0000313" key="5">
    <source>
        <dbReference type="EMBL" id="KAG5644968.1"/>
    </source>
</evidence>
<name>A0A9P7KBW0_9AGAR</name>
<protein>
    <recommendedName>
        <fullName evidence="4">NADP-dependent oxidoreductase domain-containing protein</fullName>
    </recommendedName>
</protein>